<dbReference type="EMBL" id="CP016428">
    <property type="protein sequence ID" value="ANW01627.1"/>
    <property type="molecule type" value="Genomic_DNA"/>
</dbReference>
<feature type="site" description="Important for enzyme activity" evidence="7">
    <location>
        <position position="320"/>
    </location>
</feature>
<reference evidence="9 10" key="1">
    <citation type="submission" date="2016-07" db="EMBL/GenBank/DDBJ databases">
        <title>Complete genome sequence of Bradyrhizobium icense LMTR 13T, a potential inoculant strain isolated from lima bean (Phaseolus lunatus) in Peru.</title>
        <authorList>
            <person name="Ormeno-Orrillo E."/>
            <person name="Duran D."/>
            <person name="Rogel M.A."/>
            <person name="Rey L."/>
            <person name="Imperial J."/>
            <person name="Ruiz-Argueso T."/>
            <person name="Martinez-Romero E."/>
        </authorList>
    </citation>
    <scope>NUCLEOTIDE SEQUENCE [LARGE SCALE GENOMIC DNA]</scope>
    <source>
        <strain evidence="9 10">LMTR 13</strain>
    </source>
</reference>
<keyword evidence="2" id="KW-0285">Flavoprotein</keyword>
<dbReference type="InterPro" id="IPR016166">
    <property type="entry name" value="FAD-bd_PCMH"/>
</dbReference>
<dbReference type="PROSITE" id="PS51387">
    <property type="entry name" value="FAD_PCMH"/>
    <property type="match status" value="1"/>
</dbReference>
<dbReference type="GO" id="GO:0008610">
    <property type="term" value="P:lipid biosynthetic process"/>
    <property type="evidence" value="ECO:0007669"/>
    <property type="project" value="InterPro"/>
</dbReference>
<comment type="similarity">
    <text evidence="1">Belongs to the FAD-binding oxidoreductase/transferase type 4 family.</text>
</comment>
<evidence type="ECO:0000256" key="3">
    <source>
        <dbReference type="ARBA" id="ARBA00022827"/>
    </source>
</evidence>
<dbReference type="AlphaFoldDB" id="A0A1B1UFT1"/>
<feature type="binding site" evidence="5">
    <location>
        <position position="397"/>
    </location>
    <ligand>
        <name>substrate</name>
    </ligand>
</feature>
<dbReference type="InterPro" id="IPR036318">
    <property type="entry name" value="FAD-bd_PCMH-like_sf"/>
</dbReference>
<evidence type="ECO:0000256" key="7">
    <source>
        <dbReference type="PIRSR" id="PIRSR625650-4"/>
    </source>
</evidence>
<dbReference type="Proteomes" id="UP000092839">
    <property type="component" value="Chromosome"/>
</dbReference>
<dbReference type="STRING" id="1274631.LMTR13_17040"/>
<dbReference type="PANTHER" id="PTHR46568:SF1">
    <property type="entry name" value="ALKYLDIHYDROXYACETONEPHOSPHATE SYNTHASE, PEROXISOMAL"/>
    <property type="match status" value="1"/>
</dbReference>
<dbReference type="RefSeq" id="WP_065728860.1">
    <property type="nucleotide sequence ID" value="NZ_CP016428.1"/>
</dbReference>
<dbReference type="InterPro" id="IPR006094">
    <property type="entry name" value="Oxid_FAD_bind_N"/>
</dbReference>
<dbReference type="GO" id="GO:0071949">
    <property type="term" value="F:FAD binding"/>
    <property type="evidence" value="ECO:0007669"/>
    <property type="project" value="InterPro"/>
</dbReference>
<dbReference type="SUPFAM" id="SSF55103">
    <property type="entry name" value="FAD-linked oxidases, C-terminal domain"/>
    <property type="match status" value="1"/>
</dbReference>
<organism evidence="9 10">
    <name type="scientific">Bradyrhizobium icense</name>
    <dbReference type="NCBI Taxonomy" id="1274631"/>
    <lineage>
        <taxon>Bacteria</taxon>
        <taxon>Pseudomonadati</taxon>
        <taxon>Pseudomonadota</taxon>
        <taxon>Alphaproteobacteria</taxon>
        <taxon>Hyphomicrobiales</taxon>
        <taxon>Nitrobacteraceae</taxon>
        <taxon>Bradyrhizobium</taxon>
    </lineage>
</organism>
<dbReference type="KEGG" id="bic:LMTR13_17040"/>
<name>A0A1B1UFT1_9BRAD</name>
<evidence type="ECO:0000256" key="2">
    <source>
        <dbReference type="ARBA" id="ARBA00022630"/>
    </source>
</evidence>
<accession>A0A1B1UFT1</accession>
<dbReference type="GO" id="GO:0008609">
    <property type="term" value="F:alkylglycerone-phosphate synthase activity"/>
    <property type="evidence" value="ECO:0007669"/>
    <property type="project" value="InterPro"/>
</dbReference>
<dbReference type="InterPro" id="IPR016164">
    <property type="entry name" value="FAD-linked_Oxase-like_C"/>
</dbReference>
<keyword evidence="10" id="KW-1185">Reference proteome</keyword>
<protein>
    <submittedName>
        <fullName evidence="9">FAD-linked oxidase</fullName>
    </submittedName>
</protein>
<evidence type="ECO:0000256" key="1">
    <source>
        <dbReference type="ARBA" id="ARBA00008000"/>
    </source>
</evidence>
<feature type="active site" description="Proton donor/acceptor" evidence="4">
    <location>
        <position position="459"/>
    </location>
</feature>
<keyword evidence="3 6" id="KW-0274">FAD</keyword>
<evidence type="ECO:0000313" key="9">
    <source>
        <dbReference type="EMBL" id="ANW01627.1"/>
    </source>
</evidence>
<proteinExistence type="inferred from homology"/>
<dbReference type="InterPro" id="IPR016169">
    <property type="entry name" value="FAD-bd_PCMH_sub2"/>
</dbReference>
<dbReference type="Pfam" id="PF02913">
    <property type="entry name" value="FAD-oxidase_C"/>
    <property type="match status" value="1"/>
</dbReference>
<sequence length="540" mass="58619">MENSREEAVSGARLKHYGWGREDEGMTTEERAFVLGRYSEKFARDAFETKVVPRLEDLTLRAPRVAPPASLAAICTSDRYDRAAHAYGKSYPDYVRAMLGDYDSAPDVVGYPRNEAEIAAVMDWAGGVSASLTPFGGGTSVCGGVEPRVDGISYKAAVTLDLRNLGKVVEVDQISRAALIEGGAFGPSLENQLKPHGLTLRHFPQSFEYSTLGGWIATRSGGHFASLYTHIDDFVESLRVVTPRGTLETRRLPGSGAGPSPDRMFIGSEGTLGVISRAWMRLQPRPKFRAGASVRFHSFFGAARALRAIAQAGLYPSNCRILDAQEAFNTGAADGSVAIMVLGFESGDHSPDAWMARALECCADHGGTPEAAKAGDSHLEGAAGIWRNAFIRMPYAREFLTPAGIINDTFETAITWDRFESFHDKVKAATEDAILEATGVKGEVTCRFTHVYPDGPAPYFSFHALGRHGALLEQWQAIKNAASDALIEAGGTITHHHAVGRDHRPWYDRQRPELFAAALRAAKRELDPQGMLNPGVLIDP</sequence>
<dbReference type="Gene3D" id="3.30.300.330">
    <property type="match status" value="1"/>
</dbReference>
<dbReference type="InterPro" id="IPR025650">
    <property type="entry name" value="Alkyl-DHAP_Synthase"/>
</dbReference>
<feature type="binding site" evidence="6">
    <location>
        <begin position="134"/>
        <end position="140"/>
    </location>
    <ligand>
        <name>FAD</name>
        <dbReference type="ChEBI" id="CHEBI:57692"/>
    </ligand>
</feature>
<feature type="domain" description="FAD-binding PCMH-type" evidence="8">
    <location>
        <begin position="102"/>
        <end position="285"/>
    </location>
</feature>
<evidence type="ECO:0000313" key="10">
    <source>
        <dbReference type="Proteomes" id="UP000092839"/>
    </source>
</evidence>
<evidence type="ECO:0000256" key="6">
    <source>
        <dbReference type="PIRSR" id="PIRSR625650-3"/>
    </source>
</evidence>
<evidence type="ECO:0000256" key="5">
    <source>
        <dbReference type="PIRSR" id="PIRSR625650-2"/>
    </source>
</evidence>
<evidence type="ECO:0000256" key="4">
    <source>
        <dbReference type="PIRSR" id="PIRSR625650-1"/>
    </source>
</evidence>
<comment type="cofactor">
    <cofactor evidence="6">
        <name>FAD</name>
        <dbReference type="ChEBI" id="CHEBI:57692"/>
    </cofactor>
</comment>
<gene>
    <name evidence="9" type="ORF">LMTR13_17040</name>
</gene>
<evidence type="ECO:0000259" key="8">
    <source>
        <dbReference type="PROSITE" id="PS51387"/>
    </source>
</evidence>
<dbReference type="Pfam" id="PF01565">
    <property type="entry name" value="FAD_binding_4"/>
    <property type="match status" value="1"/>
</dbReference>
<dbReference type="InterPro" id="IPR004113">
    <property type="entry name" value="FAD-bd_oxidored_4_C"/>
</dbReference>
<dbReference type="PANTHER" id="PTHR46568">
    <property type="entry name" value="ALKYLDIHYDROXYACETONEPHOSPHATE SYNTHASE, PEROXISOMAL"/>
    <property type="match status" value="1"/>
</dbReference>
<feature type="binding site" evidence="6">
    <location>
        <begin position="269"/>
        <end position="275"/>
    </location>
    <ligand>
        <name>FAD</name>
        <dbReference type="ChEBI" id="CHEBI:57692"/>
    </ligand>
</feature>
<dbReference type="SUPFAM" id="SSF56176">
    <property type="entry name" value="FAD-binding/transporter-associated domain-like"/>
    <property type="match status" value="1"/>
</dbReference>
<dbReference type="Gene3D" id="3.30.465.10">
    <property type="match status" value="1"/>
</dbReference>